<feature type="compositionally biased region" description="Gly residues" evidence="11">
    <location>
        <begin position="1"/>
        <end position="19"/>
    </location>
</feature>
<dbReference type="GO" id="GO:0008083">
    <property type="term" value="F:growth factor activity"/>
    <property type="evidence" value="ECO:0007669"/>
    <property type="project" value="UniProtKB-UniRule"/>
</dbReference>
<feature type="domain" description="Pleiotrophin/Midkine C-terminal" evidence="12">
    <location>
        <begin position="196"/>
        <end position="257"/>
    </location>
</feature>
<keyword evidence="7 10" id="KW-0339">Growth factor</keyword>
<name>A0A8V0ZRK4_CHICK</name>
<dbReference type="PRINTS" id="PR00269">
    <property type="entry name" value="PTNMIDKINE"/>
</dbReference>
<dbReference type="InterPro" id="IPR000762">
    <property type="entry name" value="Midkine_heparin-bd_GF"/>
</dbReference>
<evidence type="ECO:0000256" key="8">
    <source>
        <dbReference type="ARBA" id="ARBA00023157"/>
    </source>
</evidence>
<dbReference type="AlphaFoldDB" id="A0A8V0ZRK4"/>
<evidence type="ECO:0000256" key="7">
    <source>
        <dbReference type="ARBA" id="ARBA00023030"/>
    </source>
</evidence>
<dbReference type="GeneTree" id="ENSGT00390000007640"/>
<proteinExistence type="inferred from homology"/>
<evidence type="ECO:0000256" key="3">
    <source>
        <dbReference type="ARBA" id="ARBA00022473"/>
    </source>
</evidence>
<dbReference type="Proteomes" id="UP000000539">
    <property type="component" value="Chromosome 5"/>
</dbReference>
<keyword evidence="15" id="KW-1185">Reference proteome</keyword>
<feature type="compositionally biased region" description="Low complexity" evidence="11">
    <location>
        <begin position="71"/>
        <end position="100"/>
    </location>
</feature>
<evidence type="ECO:0000256" key="2">
    <source>
        <dbReference type="ARBA" id="ARBA00005403"/>
    </source>
</evidence>
<evidence type="ECO:0000256" key="11">
    <source>
        <dbReference type="SAM" id="MobiDB-lite"/>
    </source>
</evidence>
<keyword evidence="3" id="KW-0217">Developmental protein</keyword>
<evidence type="ECO:0000259" key="13">
    <source>
        <dbReference type="Pfam" id="PF05196"/>
    </source>
</evidence>
<keyword evidence="8 10" id="KW-1015">Disulfide bond</keyword>
<dbReference type="Pfam" id="PF01091">
    <property type="entry name" value="PTN_MK_C"/>
    <property type="match status" value="1"/>
</dbReference>
<reference evidence="14" key="1">
    <citation type="submission" date="2020-11" db="EMBL/GenBank/DDBJ databases">
        <title>Gallus gallus (Chicken) genome, bGalGal1, GRCg7b, maternal haplotype autosomes + Z &amp; W.</title>
        <authorList>
            <person name="Warren W."/>
            <person name="Formenti G."/>
            <person name="Fedrigo O."/>
            <person name="Haase B."/>
            <person name="Mountcastle J."/>
            <person name="Balacco J."/>
            <person name="Tracey A."/>
            <person name="Schneider V."/>
            <person name="Okimoto R."/>
            <person name="Cheng H."/>
            <person name="Hawken R."/>
            <person name="Howe K."/>
            <person name="Jarvis E.D."/>
        </authorList>
    </citation>
    <scope>NUCLEOTIDE SEQUENCE [LARGE SCALE GENOMIC DNA]</scope>
    <source>
        <strain evidence="14">Broiler</strain>
    </source>
</reference>
<evidence type="ECO:0000256" key="9">
    <source>
        <dbReference type="ARBA" id="ARBA00023246"/>
    </source>
</evidence>
<keyword evidence="6" id="KW-0732">Signal</keyword>
<dbReference type="Pfam" id="PF05196">
    <property type="entry name" value="PTN_MK_N"/>
    <property type="match status" value="1"/>
</dbReference>
<dbReference type="SUPFAM" id="SSF57288">
    <property type="entry name" value="Midkine"/>
    <property type="match status" value="2"/>
</dbReference>
<feature type="region of interest" description="Disordered" evidence="11">
    <location>
        <begin position="1"/>
        <end position="100"/>
    </location>
</feature>
<feature type="region of interest" description="Disordered" evidence="11">
    <location>
        <begin position="147"/>
        <end position="166"/>
    </location>
</feature>
<dbReference type="InterPro" id="IPR020090">
    <property type="entry name" value="PTN/MK_C_dom"/>
</dbReference>
<organism evidence="14 15">
    <name type="scientific">Gallus gallus</name>
    <name type="common">Chicken</name>
    <dbReference type="NCBI Taxonomy" id="9031"/>
    <lineage>
        <taxon>Eukaryota</taxon>
        <taxon>Metazoa</taxon>
        <taxon>Chordata</taxon>
        <taxon>Craniata</taxon>
        <taxon>Vertebrata</taxon>
        <taxon>Euteleostomi</taxon>
        <taxon>Archelosauria</taxon>
        <taxon>Archosauria</taxon>
        <taxon>Dinosauria</taxon>
        <taxon>Saurischia</taxon>
        <taxon>Theropoda</taxon>
        <taxon>Coelurosauria</taxon>
        <taxon>Aves</taxon>
        <taxon>Neognathae</taxon>
        <taxon>Galloanserae</taxon>
        <taxon>Galliformes</taxon>
        <taxon>Phasianidae</taxon>
        <taxon>Phasianinae</taxon>
        <taxon>Gallus</taxon>
    </lineage>
</organism>
<feature type="domain" description="Pleiotrophin/Midkine N-terminal" evidence="13">
    <location>
        <begin position="164"/>
        <end position="195"/>
    </location>
</feature>
<dbReference type="PANTHER" id="PTHR13850">
    <property type="entry name" value="PLEIOTROPHIN FAMILY MEMBER"/>
    <property type="match status" value="1"/>
</dbReference>
<evidence type="ECO:0000313" key="14">
    <source>
        <dbReference type="Ensembl" id="ENSGALP00010034142.1"/>
    </source>
</evidence>
<dbReference type="Gene3D" id="2.20.60.10">
    <property type="entry name" value="Pleiotrophin/Midkine, N-terminal domain"/>
    <property type="match status" value="1"/>
</dbReference>
<dbReference type="Gene3D" id="2.30.90.10">
    <property type="entry name" value="Heparin-binding Growth Factor, Midkine, Chain A- C-terminal Domain"/>
    <property type="match status" value="1"/>
</dbReference>
<evidence type="ECO:0000256" key="6">
    <source>
        <dbReference type="ARBA" id="ARBA00022729"/>
    </source>
</evidence>
<dbReference type="OrthoDB" id="8818336at2759"/>
<reference evidence="14" key="2">
    <citation type="submission" date="2025-08" db="UniProtKB">
        <authorList>
            <consortium name="Ensembl"/>
        </authorList>
    </citation>
    <scope>IDENTIFICATION</scope>
    <source>
        <strain evidence="14">broiler</strain>
    </source>
</reference>
<dbReference type="PROSITE" id="PS00620">
    <property type="entry name" value="PTN_MK_2"/>
    <property type="match status" value="1"/>
</dbReference>
<evidence type="ECO:0000313" key="15">
    <source>
        <dbReference type="Proteomes" id="UP000000539"/>
    </source>
</evidence>
<dbReference type="Ensembl" id="ENSGALT00010056385.1">
    <property type="protein sequence ID" value="ENSGALP00010034142.1"/>
    <property type="gene ID" value="ENSGALG00010023136.1"/>
</dbReference>
<reference evidence="14" key="3">
    <citation type="submission" date="2025-09" db="UniProtKB">
        <authorList>
            <consortium name="Ensembl"/>
        </authorList>
    </citation>
    <scope>IDENTIFICATION</scope>
    <source>
        <strain evidence="14">broiler</strain>
    </source>
</reference>
<sequence>MGAGGARSLVGRGGGGGPVRDGRRRRRRRRGRVCGPQSPGAQRQRALGAPDRSAALGRGDRGTQGRPSQGARAPDSPAEPSRAAPPRRAAPPASGAAPRPAARLCGWPCCRGAEEGLARGLWAPTTSGCRRGSTSGAAVLRCAGLRTRPPHKGNGAAPRPPRRSKDCGLGYREGSCGDESRKLKCKIPCNWKKKFGADCKYKFESWGGCSAQTGVKTRSGILKKALYNAECEEVVYVSKPCTAKMKAKAKAKKGKGKD</sequence>
<dbReference type="SMART" id="SM00193">
    <property type="entry name" value="PTN"/>
    <property type="match status" value="1"/>
</dbReference>
<dbReference type="InterPro" id="IPR020092">
    <property type="entry name" value="PTN_MK_heparin-bd_GF_CS"/>
</dbReference>
<dbReference type="GO" id="GO:0051781">
    <property type="term" value="P:positive regulation of cell division"/>
    <property type="evidence" value="ECO:0007669"/>
    <property type="project" value="UniProtKB-UniRule"/>
</dbReference>
<evidence type="ECO:0000256" key="4">
    <source>
        <dbReference type="ARBA" id="ARBA00022525"/>
    </source>
</evidence>
<keyword evidence="5 10" id="KW-0358">Heparin-binding</keyword>
<dbReference type="GO" id="GO:0005576">
    <property type="term" value="C:extracellular region"/>
    <property type="evidence" value="ECO:0007669"/>
    <property type="project" value="UniProtKB-SubCell"/>
</dbReference>
<dbReference type="GO" id="GO:0008201">
    <property type="term" value="F:heparin binding"/>
    <property type="evidence" value="ECO:0007669"/>
    <property type="project" value="UniProtKB-UniRule"/>
</dbReference>
<comment type="subcellular location">
    <subcellularLocation>
        <location evidence="1 10">Secreted</location>
    </subcellularLocation>
</comment>
<evidence type="ECO:0000259" key="12">
    <source>
        <dbReference type="Pfam" id="PF01091"/>
    </source>
</evidence>
<dbReference type="PANTHER" id="PTHR13850:SF2">
    <property type="entry name" value="MIDKINE"/>
    <property type="match status" value="1"/>
</dbReference>
<protein>
    <recommendedName>
        <fullName evidence="10">Midkine</fullName>
        <shortName evidence="10">MK</shortName>
    </recommendedName>
</protein>
<gene>
    <name evidence="14" type="primary">MDK</name>
</gene>
<feature type="compositionally biased region" description="Basic residues" evidence="11">
    <location>
        <begin position="22"/>
        <end position="32"/>
    </location>
</feature>
<evidence type="ECO:0000256" key="1">
    <source>
        <dbReference type="ARBA" id="ARBA00004613"/>
    </source>
</evidence>
<keyword evidence="9 10" id="KW-0497">Mitogen</keyword>
<evidence type="ECO:0000256" key="5">
    <source>
        <dbReference type="ARBA" id="ARBA00022674"/>
    </source>
</evidence>
<accession>A0A8V0ZRK4</accession>
<comment type="function">
    <text evidence="10">Secreted protein that functions as cytokine and growth factor and mediates its signal through cell-surface proteoglycan and non-proteoglycan receptors. Regulates many processes like inflammatory response, cell proliferation, cell adhesion, cell growth, cell survival, tissue regeneration, cell differentiation and cell migration.</text>
</comment>
<dbReference type="InterPro" id="IPR020091">
    <property type="entry name" value="PTN/MK_diS_sf"/>
</dbReference>
<keyword evidence="4 10" id="KW-0964">Secreted</keyword>
<comment type="similarity">
    <text evidence="2 10">Belongs to the pleiotrophin family.</text>
</comment>
<dbReference type="InterPro" id="IPR038130">
    <property type="entry name" value="PTN/MK_C_dom_sf"/>
</dbReference>
<dbReference type="InterPro" id="IPR037122">
    <property type="entry name" value="PTN/MK_N_dom_sf"/>
</dbReference>
<evidence type="ECO:0000256" key="10">
    <source>
        <dbReference type="RuleBase" id="RU369117"/>
    </source>
</evidence>
<dbReference type="InterPro" id="IPR020089">
    <property type="entry name" value="PTN/MK_N_dom"/>
</dbReference>